<evidence type="ECO:0000313" key="2">
    <source>
        <dbReference type="Proteomes" id="UP000078492"/>
    </source>
</evidence>
<proteinExistence type="predicted"/>
<dbReference type="AlphaFoldDB" id="A0A151J7E2"/>
<keyword evidence="2" id="KW-1185">Reference proteome</keyword>
<reference evidence="1 2" key="1">
    <citation type="submission" date="2015-09" db="EMBL/GenBank/DDBJ databases">
        <title>Trachymyrmex cornetzi WGS genome.</title>
        <authorList>
            <person name="Nygaard S."/>
            <person name="Hu H."/>
            <person name="Boomsma J."/>
            <person name="Zhang G."/>
        </authorList>
    </citation>
    <scope>NUCLEOTIDE SEQUENCE [LARGE SCALE GENOMIC DNA]</scope>
    <source>
        <strain evidence="1">Tcor2-1</strain>
        <tissue evidence="1">Whole body</tissue>
    </source>
</reference>
<accession>A0A151J7E2</accession>
<evidence type="ECO:0000313" key="1">
    <source>
        <dbReference type="EMBL" id="KYN19746.1"/>
    </source>
</evidence>
<protein>
    <submittedName>
        <fullName evidence="1">Uncharacterized protein</fullName>
    </submittedName>
</protein>
<name>A0A151J7E2_9HYME</name>
<dbReference type="Proteomes" id="UP000078492">
    <property type="component" value="Unassembled WGS sequence"/>
</dbReference>
<sequence>MNGFHGKTPQFYMTYINLVNHFLTFSRSIRTGHFELYCYILPKINNLFFPFNQMNYARWLVRYHNNLLIVDETHPGLKEDFLSGCFGVKRTDKPFSRQPIDLTLEQTINGDAARRLTGIMHFTNSISARQRWSRSHGIRATVISHVLDEIGSSRKQDTTADLHKNRIKKSNSHITQFINAINDRINPFASHLREELLYNISNGHAVSNEIANFLINVEETGNRMREEFITECAKDDKRFEQTIKRSKILNFSTAMKKKKIAFVCKVEEVKLQRDLFGRLVGISLQKKIDLKKVFIYQYYHYYFINITIVILINI</sequence>
<dbReference type="EMBL" id="KQ979690">
    <property type="protein sequence ID" value="KYN19746.1"/>
    <property type="molecule type" value="Genomic_DNA"/>
</dbReference>
<dbReference type="PANTHER" id="PTHR47018">
    <property type="entry name" value="CXC DOMAIN-CONTAINING PROTEIN-RELATED"/>
    <property type="match status" value="1"/>
</dbReference>
<gene>
    <name evidence="1" type="ORF">ALC57_07899</name>
</gene>
<dbReference type="PANTHER" id="PTHR47018:SF3">
    <property type="entry name" value="MYCBP-ASSOCIATED PROTEIN"/>
    <property type="match status" value="1"/>
</dbReference>
<organism evidence="1 2">
    <name type="scientific">Trachymyrmex cornetzi</name>
    <dbReference type="NCBI Taxonomy" id="471704"/>
    <lineage>
        <taxon>Eukaryota</taxon>
        <taxon>Metazoa</taxon>
        <taxon>Ecdysozoa</taxon>
        <taxon>Arthropoda</taxon>
        <taxon>Hexapoda</taxon>
        <taxon>Insecta</taxon>
        <taxon>Pterygota</taxon>
        <taxon>Neoptera</taxon>
        <taxon>Endopterygota</taxon>
        <taxon>Hymenoptera</taxon>
        <taxon>Apocrita</taxon>
        <taxon>Aculeata</taxon>
        <taxon>Formicoidea</taxon>
        <taxon>Formicidae</taxon>
        <taxon>Myrmicinae</taxon>
        <taxon>Trachymyrmex</taxon>
    </lineage>
</organism>